<dbReference type="PROSITE" id="PS50126">
    <property type="entry name" value="S1"/>
    <property type="match status" value="1"/>
</dbReference>
<keyword evidence="5" id="KW-0694">RNA-binding</keyword>
<evidence type="ECO:0000256" key="6">
    <source>
        <dbReference type="ARBA" id="ARBA00023242"/>
    </source>
</evidence>
<evidence type="ECO:0000256" key="2">
    <source>
        <dbReference type="ARBA" id="ARBA00009155"/>
    </source>
</evidence>
<dbReference type="GO" id="GO:0003723">
    <property type="term" value="F:RNA binding"/>
    <property type="evidence" value="ECO:0007669"/>
    <property type="project" value="UniProtKB-KW"/>
</dbReference>
<dbReference type="GO" id="GO:0071051">
    <property type="term" value="P:poly(A)-dependent snoRNA 3'-end processing"/>
    <property type="evidence" value="ECO:0007669"/>
    <property type="project" value="TreeGrafter"/>
</dbReference>
<dbReference type="SUPFAM" id="SSF110324">
    <property type="entry name" value="Ribosomal L27 protein-like"/>
    <property type="match status" value="1"/>
</dbReference>
<comment type="caution">
    <text evidence="8">The sequence shown here is derived from an EMBL/GenBank/DDBJ whole genome shotgun (WGS) entry which is preliminary data.</text>
</comment>
<evidence type="ECO:0000259" key="7">
    <source>
        <dbReference type="PROSITE" id="PS50126"/>
    </source>
</evidence>
<dbReference type="Proteomes" id="UP000247498">
    <property type="component" value="Unassembled WGS sequence"/>
</dbReference>
<dbReference type="Gene3D" id="2.40.50.100">
    <property type="match status" value="1"/>
</dbReference>
<accession>A0A2V0PJM1</accession>
<dbReference type="Gene3D" id="2.40.50.140">
    <property type="entry name" value="Nucleic acid-binding proteins"/>
    <property type="match status" value="1"/>
</dbReference>
<dbReference type="InterPro" id="IPR026699">
    <property type="entry name" value="Exosome_RNA_bind1/RRP40/RRP4"/>
</dbReference>
<feature type="domain" description="S1 motif" evidence="7">
    <location>
        <begin position="90"/>
        <end position="168"/>
    </location>
</feature>
<evidence type="ECO:0000313" key="8">
    <source>
        <dbReference type="EMBL" id="GBF99994.1"/>
    </source>
</evidence>
<dbReference type="InParanoid" id="A0A2V0PJM1"/>
<dbReference type="GO" id="GO:0000176">
    <property type="term" value="C:nuclear exosome (RNase complex)"/>
    <property type="evidence" value="ECO:0007669"/>
    <property type="project" value="TreeGrafter"/>
</dbReference>
<dbReference type="Pfam" id="PF21266">
    <property type="entry name" value="S1_RRP4"/>
    <property type="match status" value="1"/>
</dbReference>
<keyword evidence="4" id="KW-0271">Exosome</keyword>
<dbReference type="GO" id="GO:0071035">
    <property type="term" value="P:nuclear polyadenylation-dependent rRNA catabolic process"/>
    <property type="evidence" value="ECO:0007669"/>
    <property type="project" value="TreeGrafter"/>
</dbReference>
<dbReference type="InterPro" id="IPR036612">
    <property type="entry name" value="KH_dom_type_1_sf"/>
</dbReference>
<dbReference type="Pfam" id="PF15985">
    <property type="entry name" value="KH_6"/>
    <property type="match status" value="1"/>
</dbReference>
<dbReference type="PANTHER" id="PTHR21321">
    <property type="entry name" value="PNAS-3 RELATED"/>
    <property type="match status" value="1"/>
</dbReference>
<comment type="subcellular location">
    <subcellularLocation>
        <location evidence="1">Nucleus</location>
    </subcellularLocation>
</comment>
<dbReference type="STRING" id="307507.A0A2V0PJM1"/>
<dbReference type="CDD" id="cd05789">
    <property type="entry name" value="S1_Rrp4"/>
    <property type="match status" value="1"/>
</dbReference>
<dbReference type="FunFam" id="2.40.50.140:FF:000038">
    <property type="entry name" value="Exosome complex component RRP4"/>
    <property type="match status" value="1"/>
</dbReference>
<evidence type="ECO:0000256" key="1">
    <source>
        <dbReference type="ARBA" id="ARBA00004123"/>
    </source>
</evidence>
<evidence type="ECO:0000313" key="9">
    <source>
        <dbReference type="Proteomes" id="UP000247498"/>
    </source>
</evidence>
<proteinExistence type="inferred from homology"/>
<dbReference type="AlphaFoldDB" id="A0A2V0PJM1"/>
<dbReference type="InterPro" id="IPR048565">
    <property type="entry name" value="S1_RRP4"/>
</dbReference>
<dbReference type="SUPFAM" id="SSF54791">
    <property type="entry name" value="Eukaryotic type KH-domain (KH-domain type I)"/>
    <property type="match status" value="1"/>
</dbReference>
<dbReference type="GO" id="GO:0000177">
    <property type="term" value="C:cytoplasmic exosome (RNase complex)"/>
    <property type="evidence" value="ECO:0007669"/>
    <property type="project" value="TreeGrafter"/>
</dbReference>
<evidence type="ECO:0000256" key="4">
    <source>
        <dbReference type="ARBA" id="ARBA00022835"/>
    </source>
</evidence>
<evidence type="ECO:0000256" key="5">
    <source>
        <dbReference type="ARBA" id="ARBA00022884"/>
    </source>
</evidence>
<dbReference type="SUPFAM" id="SSF50249">
    <property type="entry name" value="Nucleic acid-binding proteins"/>
    <property type="match status" value="1"/>
</dbReference>
<reference evidence="8 9" key="1">
    <citation type="journal article" date="2018" name="Sci. Rep.">
        <title>Raphidocelis subcapitata (=Pseudokirchneriella subcapitata) provides an insight into genome evolution and environmental adaptations in the Sphaeropleales.</title>
        <authorList>
            <person name="Suzuki S."/>
            <person name="Yamaguchi H."/>
            <person name="Nakajima N."/>
            <person name="Kawachi M."/>
        </authorList>
    </citation>
    <scope>NUCLEOTIDE SEQUENCE [LARGE SCALE GENOMIC DNA]</scope>
    <source>
        <strain evidence="8 9">NIES-35</strain>
    </source>
</reference>
<dbReference type="FunCoup" id="A0A2V0PJM1">
    <property type="interactions" value="1913"/>
</dbReference>
<sequence>MSVTVRAYEHGAGTALIRDALKPLSRGAHASAYVAVGDVIDTDDSDVFLKGHGTQVIGDRLVATQCGAVTRTDKLISVRPPRERYVARAGDVVVGRIVEIAGKRWKVDLQSQQQGSLLLSAVHLPGGVQRRRNAEDELAMRSVFREGDLVSAEVQQVYHDGGVHLHTRSLKFGKLEQGQLVVVHPGLVKRQRSHFISFEPLGVDAILGLNGLIWVGPHLPRGEDGAPAAAGGGGGAAAAAPEREVRERAVRVAAAVRALAALHLQVFPSSITEAYQLSLEKGVAIKDVPQPAFLKLLAEHEAARRHNVMAAEAGGF</sequence>
<dbReference type="GO" id="GO:0071038">
    <property type="term" value="P:TRAMP-dependent tRNA surveillance pathway"/>
    <property type="evidence" value="ECO:0007669"/>
    <property type="project" value="TreeGrafter"/>
</dbReference>
<organism evidence="8 9">
    <name type="scientific">Raphidocelis subcapitata</name>
    <dbReference type="NCBI Taxonomy" id="307507"/>
    <lineage>
        <taxon>Eukaryota</taxon>
        <taxon>Viridiplantae</taxon>
        <taxon>Chlorophyta</taxon>
        <taxon>core chlorophytes</taxon>
        <taxon>Chlorophyceae</taxon>
        <taxon>CS clade</taxon>
        <taxon>Sphaeropleales</taxon>
        <taxon>Selenastraceae</taxon>
        <taxon>Raphidocelis</taxon>
    </lineage>
</organism>
<protein>
    <submittedName>
        <fullName evidence="8">Exosome complex component-like</fullName>
    </submittedName>
</protein>
<evidence type="ECO:0000256" key="3">
    <source>
        <dbReference type="ARBA" id="ARBA00022552"/>
    </source>
</evidence>
<keyword evidence="6" id="KW-0539">Nucleus</keyword>
<dbReference type="GO" id="GO:0071034">
    <property type="term" value="P:CUT catabolic process"/>
    <property type="evidence" value="ECO:0007669"/>
    <property type="project" value="TreeGrafter"/>
</dbReference>
<dbReference type="InterPro" id="IPR004088">
    <property type="entry name" value="KH_dom_type_1"/>
</dbReference>
<dbReference type="GO" id="GO:0000467">
    <property type="term" value="P:exonucleolytic trimming to generate mature 3'-end of 5.8S rRNA from tricistronic rRNA transcript (SSU-rRNA, 5.8S rRNA, LSU-rRNA)"/>
    <property type="evidence" value="ECO:0007669"/>
    <property type="project" value="TreeGrafter"/>
</dbReference>
<keyword evidence="9" id="KW-1185">Reference proteome</keyword>
<keyword evidence="3" id="KW-0698">rRNA processing</keyword>
<dbReference type="InterPro" id="IPR012340">
    <property type="entry name" value="NA-bd_OB-fold"/>
</dbReference>
<dbReference type="GO" id="GO:0034475">
    <property type="term" value="P:U4 snRNA 3'-end processing"/>
    <property type="evidence" value="ECO:0007669"/>
    <property type="project" value="TreeGrafter"/>
</dbReference>
<dbReference type="EMBL" id="BDRX01000185">
    <property type="protein sequence ID" value="GBF99994.1"/>
    <property type="molecule type" value="Genomic_DNA"/>
</dbReference>
<dbReference type="PANTHER" id="PTHR21321:SF4">
    <property type="entry name" value="EXOSOME COMPLEX COMPONENT RRP4"/>
    <property type="match status" value="1"/>
</dbReference>
<name>A0A2V0PJM1_9CHLO</name>
<dbReference type="InterPro" id="IPR003029">
    <property type="entry name" value="S1_domain"/>
</dbReference>
<comment type="similarity">
    <text evidence="2">Belongs to the RRP4 family.</text>
</comment>
<dbReference type="OrthoDB" id="1650at2759"/>
<gene>
    <name evidence="8" type="ORF">Rsub_12721</name>
</gene>